<dbReference type="Pfam" id="PF03895">
    <property type="entry name" value="YadA_anchor"/>
    <property type="match status" value="1"/>
</dbReference>
<feature type="domain" description="Trimeric autotransporter adhesin YadA-like head" evidence="12">
    <location>
        <begin position="20"/>
        <end position="43"/>
    </location>
</feature>
<keyword evidence="5" id="KW-1134">Transmembrane beta strand</keyword>
<dbReference type="InterPro" id="IPR045584">
    <property type="entry name" value="Pilin-like"/>
</dbReference>
<name>A0AA44ZHT1_NEIGO</name>
<feature type="domain" description="Trimeric autotransporter adhesin YadA-like C-terminal membrane anchor" evidence="11">
    <location>
        <begin position="337"/>
        <end position="394"/>
    </location>
</feature>
<keyword evidence="10" id="KW-0998">Cell outer membrane</keyword>
<proteinExistence type="inferred from homology"/>
<dbReference type="InterPro" id="IPR008640">
    <property type="entry name" value="Adhesin_Head_dom"/>
</dbReference>
<dbReference type="Gene3D" id="2.150.10.10">
    <property type="entry name" value="Serralysin-like metalloprotease, C-terminal"/>
    <property type="match status" value="2"/>
</dbReference>
<comment type="similarity">
    <text evidence="3">Belongs to the autotransporter-2 (AT-2) (TC 1.B.40) family.</text>
</comment>
<keyword evidence="6" id="KW-0812">Transmembrane</keyword>
<dbReference type="Gene3D" id="3.30.1300.30">
    <property type="entry name" value="GSPII I/J protein-like"/>
    <property type="match status" value="1"/>
</dbReference>
<evidence type="ECO:0000256" key="5">
    <source>
        <dbReference type="ARBA" id="ARBA00022452"/>
    </source>
</evidence>
<dbReference type="InterPro" id="IPR008635">
    <property type="entry name" value="Coiled_stalk_dom"/>
</dbReference>
<feature type="domain" description="Trimeric autotransporter adhesin YadA-like head" evidence="12">
    <location>
        <begin position="136"/>
        <end position="158"/>
    </location>
</feature>
<dbReference type="CDD" id="cd12820">
    <property type="entry name" value="LbR_YadA-like"/>
    <property type="match status" value="2"/>
</dbReference>
<dbReference type="Pfam" id="PF05658">
    <property type="entry name" value="YadA_head"/>
    <property type="match status" value="7"/>
</dbReference>
<evidence type="ECO:0000259" key="11">
    <source>
        <dbReference type="Pfam" id="PF03895"/>
    </source>
</evidence>
<dbReference type="Pfam" id="PF05662">
    <property type="entry name" value="YadA_stalk"/>
    <property type="match status" value="1"/>
</dbReference>
<evidence type="ECO:0000259" key="13">
    <source>
        <dbReference type="Pfam" id="PF05662"/>
    </source>
</evidence>
<evidence type="ECO:0000256" key="2">
    <source>
        <dbReference type="ARBA" id="ARBA00004442"/>
    </source>
</evidence>
<feature type="domain" description="Trimeric autotransporter adhesin YadA-like head" evidence="12">
    <location>
        <begin position="216"/>
        <end position="242"/>
    </location>
</feature>
<evidence type="ECO:0000256" key="6">
    <source>
        <dbReference type="ARBA" id="ARBA00022692"/>
    </source>
</evidence>
<evidence type="ECO:0000313" key="15">
    <source>
        <dbReference type="Proteomes" id="UP000223296"/>
    </source>
</evidence>
<keyword evidence="8" id="KW-0653">Protein transport</keyword>
<gene>
    <name evidence="14" type="ORF">N776_09835</name>
</gene>
<evidence type="ECO:0000313" key="14">
    <source>
        <dbReference type="EMBL" id="PHJ36415.1"/>
    </source>
</evidence>
<reference evidence="14 15" key="1">
    <citation type="submission" date="2013-08" db="EMBL/GenBank/DDBJ databases">
        <authorList>
            <person name="Trees D."/>
        </authorList>
    </citation>
    <scope>NUCLEOTIDE SEQUENCE [LARGE SCALE GENOMIC DNA]</scope>
    <source>
        <strain evidence="14 15">3502</strain>
    </source>
</reference>
<dbReference type="InterPro" id="IPR005594">
    <property type="entry name" value="YadA_C"/>
</dbReference>
<evidence type="ECO:0000256" key="7">
    <source>
        <dbReference type="ARBA" id="ARBA00022729"/>
    </source>
</evidence>
<feature type="domain" description="Trimeric autotransporter adhesin YadA-like head" evidence="12">
    <location>
        <begin position="160"/>
        <end position="186"/>
    </location>
</feature>
<keyword evidence="9" id="KW-0472">Membrane</keyword>
<dbReference type="GO" id="GO:0009279">
    <property type="term" value="C:cell outer membrane"/>
    <property type="evidence" value="ECO:0007669"/>
    <property type="project" value="UniProtKB-SubCell"/>
</dbReference>
<evidence type="ECO:0000256" key="9">
    <source>
        <dbReference type="ARBA" id="ARBA00023136"/>
    </source>
</evidence>
<protein>
    <submittedName>
        <fullName evidence="14">Surface exposed protein</fullName>
    </submittedName>
</protein>
<dbReference type="RefSeq" id="WP_012504094.1">
    <property type="nucleotide sequence ID" value="NZ_AVBE01000002.1"/>
</dbReference>
<comment type="caution">
    <text evidence="14">The sequence shown here is derived from an EMBL/GenBank/DDBJ whole genome shotgun (WGS) entry which is preliminary data.</text>
</comment>
<keyword evidence="7" id="KW-0732">Signal</keyword>
<evidence type="ECO:0000256" key="1">
    <source>
        <dbReference type="ARBA" id="ARBA00004241"/>
    </source>
</evidence>
<evidence type="ECO:0000256" key="10">
    <source>
        <dbReference type="ARBA" id="ARBA00023237"/>
    </source>
</evidence>
<feature type="domain" description="Trimeric autotransporter adhesin YadA-like head" evidence="12">
    <location>
        <begin position="45"/>
        <end position="69"/>
    </location>
</feature>
<dbReference type="GO" id="GO:0015031">
    <property type="term" value="P:protein transport"/>
    <property type="evidence" value="ECO:0007669"/>
    <property type="project" value="UniProtKB-KW"/>
</dbReference>
<evidence type="ECO:0000256" key="3">
    <source>
        <dbReference type="ARBA" id="ARBA00005848"/>
    </source>
</evidence>
<organism evidence="14 15">
    <name type="scientific">Neisseria gonorrhoeae 3502</name>
    <dbReference type="NCBI Taxonomy" id="1193404"/>
    <lineage>
        <taxon>Bacteria</taxon>
        <taxon>Pseudomonadati</taxon>
        <taxon>Pseudomonadota</taxon>
        <taxon>Betaproteobacteria</taxon>
        <taxon>Neisseriales</taxon>
        <taxon>Neisseriaceae</taxon>
        <taxon>Neisseria</taxon>
    </lineage>
</organism>
<dbReference type="SUPFAM" id="SSF101967">
    <property type="entry name" value="Adhesin YadA, collagen-binding domain"/>
    <property type="match status" value="2"/>
</dbReference>
<evidence type="ECO:0000256" key="8">
    <source>
        <dbReference type="ARBA" id="ARBA00022927"/>
    </source>
</evidence>
<keyword evidence="4" id="KW-0813">Transport</keyword>
<sequence>MCYLHISRVTYLLIWYSPKKYAVALGSSSTASGEYSYASGYNSVASGNKSYAAGYASVASAEGSVVIGDSRQVKPEADQGVAVGSKATVKNKAKQRVVVGSEAKVNAERGIAIGKEAKAGGKTTNTLLDGPAYYADAIAVGYQAEAGKGGAIALGKQAKATKQNGMALGVESEAAGDFSTAVGNESKAKGQGGVGLGNQSKAEADFAVAVGNKAEATKENSLVIGRYARANGNHSVSLGSRSEIKDGVSNSVAPGYGSVASENNVVSVAYKETPQSTELSYRKIVGVDDGVNDFDAVNVRQLKAMQGQNMAELFSVRSEVRGVAASSAALSALTPLSYDANNPTQFMVGFGTYKGRQAMALGLSHFVNDRFMVKVGGTLGGNKTGHMMNVGLTWKFGTSQGVPATSDKVLMEQLMQDNRQLKARLEKLEARLNAM</sequence>
<dbReference type="Proteomes" id="UP000223296">
    <property type="component" value="Unassembled WGS sequence"/>
</dbReference>
<comment type="subcellular location">
    <subcellularLocation>
        <location evidence="2">Cell outer membrane</location>
    </subcellularLocation>
    <subcellularLocation>
        <location evidence="1">Cell surface</location>
    </subcellularLocation>
</comment>
<accession>A0AA44ZHT1</accession>
<dbReference type="GeneID" id="66754412"/>
<evidence type="ECO:0000259" key="12">
    <source>
        <dbReference type="Pfam" id="PF05658"/>
    </source>
</evidence>
<dbReference type="EMBL" id="AVBE01000002">
    <property type="protein sequence ID" value="PHJ36415.1"/>
    <property type="molecule type" value="Genomic_DNA"/>
</dbReference>
<feature type="domain" description="Trimeric autotransporter adhesin YadA-like head" evidence="12">
    <location>
        <begin position="188"/>
        <end position="214"/>
    </location>
</feature>
<dbReference type="SUPFAM" id="SSF54523">
    <property type="entry name" value="Pili subunits"/>
    <property type="match status" value="1"/>
</dbReference>
<dbReference type="AlphaFoldDB" id="A0AA44ZHT1"/>
<feature type="domain" description="Trimeric autotransporter adhesin YadA-like head" evidence="12">
    <location>
        <begin position="98"/>
        <end position="117"/>
    </location>
</feature>
<feature type="domain" description="Trimeric autotransporter adhesin YadA-like stalk" evidence="13">
    <location>
        <begin position="283"/>
        <end position="322"/>
    </location>
</feature>
<evidence type="ECO:0000256" key="4">
    <source>
        <dbReference type="ARBA" id="ARBA00022448"/>
    </source>
</evidence>
<dbReference type="InterPro" id="IPR011049">
    <property type="entry name" value="Serralysin-like_metalloprot_C"/>
</dbReference>
<dbReference type="GO" id="GO:0009986">
    <property type="term" value="C:cell surface"/>
    <property type="evidence" value="ECO:0007669"/>
    <property type="project" value="UniProtKB-SubCell"/>
</dbReference>